<gene>
    <name evidence="4" type="ORF">MGWOODY_XGa2418</name>
</gene>
<dbReference type="SUPFAM" id="SSF52374">
    <property type="entry name" value="Nucleotidylyl transferase"/>
    <property type="match status" value="1"/>
</dbReference>
<dbReference type="Pfam" id="PF01467">
    <property type="entry name" value="CTP_transf_like"/>
    <property type="match status" value="1"/>
</dbReference>
<dbReference type="InterPro" id="IPR014729">
    <property type="entry name" value="Rossmann-like_a/b/a_fold"/>
</dbReference>
<dbReference type="PANTHER" id="PTHR43793">
    <property type="entry name" value="FAD SYNTHASE"/>
    <property type="match status" value="1"/>
</dbReference>
<dbReference type="AlphaFoldDB" id="A0A170PR50"/>
<evidence type="ECO:0000259" key="3">
    <source>
        <dbReference type="Pfam" id="PF01467"/>
    </source>
</evidence>
<dbReference type="Gene3D" id="3.40.50.620">
    <property type="entry name" value="HUPs"/>
    <property type="match status" value="1"/>
</dbReference>
<protein>
    <submittedName>
        <fullName evidence="4">ADP-heptose synthase / D-glycero-beta-D-manno-heptose 7-phosphate kinase</fullName>
        <ecNumber evidence="4">2.7.-.-</ecNumber>
    </submittedName>
</protein>
<feature type="domain" description="Cytidyltransferase-like" evidence="3">
    <location>
        <begin position="27"/>
        <end position="122"/>
    </location>
</feature>
<dbReference type="GO" id="GO:0016301">
    <property type="term" value="F:kinase activity"/>
    <property type="evidence" value="ECO:0007669"/>
    <property type="project" value="UniProtKB-KW"/>
</dbReference>
<dbReference type="EMBL" id="CZRL01000064">
    <property type="protein sequence ID" value="CUS51691.1"/>
    <property type="molecule type" value="Genomic_DNA"/>
</dbReference>
<keyword evidence="1 4" id="KW-0808">Transferase</keyword>
<name>A0A170PR50_9ZZZZ</name>
<dbReference type="EC" id="2.7.-.-" evidence="4"/>
<evidence type="ECO:0000256" key="2">
    <source>
        <dbReference type="ARBA" id="ARBA00022695"/>
    </source>
</evidence>
<keyword evidence="2" id="KW-0548">Nucleotidyltransferase</keyword>
<dbReference type="NCBIfam" id="TIGR00125">
    <property type="entry name" value="cyt_tran_rel"/>
    <property type="match status" value="1"/>
</dbReference>
<dbReference type="PANTHER" id="PTHR43793:SF2">
    <property type="entry name" value="BIFUNCTIONAL PROTEIN HLDE"/>
    <property type="match status" value="1"/>
</dbReference>
<reference evidence="4" key="1">
    <citation type="submission" date="2015-10" db="EMBL/GenBank/DDBJ databases">
        <authorList>
            <person name="Gilbert D.G."/>
        </authorList>
    </citation>
    <scope>NUCLEOTIDE SEQUENCE</scope>
</reference>
<dbReference type="InterPro" id="IPR004821">
    <property type="entry name" value="Cyt_trans-like"/>
</dbReference>
<proteinExistence type="predicted"/>
<organism evidence="4">
    <name type="scientific">hydrothermal vent metagenome</name>
    <dbReference type="NCBI Taxonomy" id="652676"/>
    <lineage>
        <taxon>unclassified sequences</taxon>
        <taxon>metagenomes</taxon>
        <taxon>ecological metagenomes</taxon>
    </lineage>
</organism>
<evidence type="ECO:0000313" key="4">
    <source>
        <dbReference type="EMBL" id="CUS51691.1"/>
    </source>
</evidence>
<dbReference type="InterPro" id="IPR050385">
    <property type="entry name" value="Archaeal_FAD_synthase"/>
</dbReference>
<sequence length="160" mass="17561">MNSEHKIFQSQDQLRTQLDKVRRPLVFTNGCFDILHRGHVDYLEQAAQLGATLLVAVNSDESIRALGKGEDRPINSLADRLAVLAALGFVDLAIGFGDETPLELIRLCQPDRLVKGGDWPVSEIIGADLVQVSGGTVHTIPIRYPCSTSELLKKIRTTKS</sequence>
<accession>A0A170PR50</accession>
<dbReference type="GO" id="GO:0016779">
    <property type="term" value="F:nucleotidyltransferase activity"/>
    <property type="evidence" value="ECO:0007669"/>
    <property type="project" value="UniProtKB-KW"/>
</dbReference>
<keyword evidence="4" id="KW-0418">Kinase</keyword>
<evidence type="ECO:0000256" key="1">
    <source>
        <dbReference type="ARBA" id="ARBA00022679"/>
    </source>
</evidence>